<organism evidence="1 2">
    <name type="scientific">Paragemmobacter kunshanensis</name>
    <dbReference type="NCBI Taxonomy" id="2583234"/>
    <lineage>
        <taxon>Bacteria</taxon>
        <taxon>Pseudomonadati</taxon>
        <taxon>Pseudomonadota</taxon>
        <taxon>Alphaproteobacteria</taxon>
        <taxon>Rhodobacterales</taxon>
        <taxon>Paracoccaceae</taxon>
        <taxon>Paragemmobacter</taxon>
    </lineage>
</organism>
<name>A0A6M1TVH8_9RHOB</name>
<dbReference type="AlphaFoldDB" id="A0A6M1TVH8"/>
<accession>A0A6M1TVH8</accession>
<reference evidence="1 2" key="1">
    <citation type="submission" date="2020-02" db="EMBL/GenBank/DDBJ databases">
        <title>Rhodobacter translucens sp. nov., a novel bacterium isolated from activated sludge.</title>
        <authorList>
            <person name="Liu J."/>
        </authorList>
    </citation>
    <scope>NUCLEOTIDE SEQUENCE [LARGE SCALE GENOMIC DNA]</scope>
    <source>
        <strain evidence="1 2">HX-7-19</strain>
    </source>
</reference>
<evidence type="ECO:0000313" key="1">
    <source>
        <dbReference type="EMBL" id="NGQ92428.1"/>
    </source>
</evidence>
<sequence>MSGIEREGDRFVVPAALLAEAFGLPEEMIRQAMGEGRMKSLSEMGEGRDAGRWRLTFRLDGQACRFIVDETGAVLARSRFPIGPGGKTGP</sequence>
<dbReference type="Proteomes" id="UP000474758">
    <property type="component" value="Unassembled WGS sequence"/>
</dbReference>
<evidence type="ECO:0000313" key="2">
    <source>
        <dbReference type="Proteomes" id="UP000474758"/>
    </source>
</evidence>
<dbReference type="RefSeq" id="WP_165052062.1">
    <property type="nucleotide sequence ID" value="NZ_JAALFE010000017.1"/>
</dbReference>
<proteinExistence type="predicted"/>
<keyword evidence="2" id="KW-1185">Reference proteome</keyword>
<protein>
    <submittedName>
        <fullName evidence="1">Uncharacterized protein</fullName>
    </submittedName>
</protein>
<gene>
    <name evidence="1" type="ORF">G5V65_16135</name>
</gene>
<dbReference type="InterPro" id="IPR045389">
    <property type="entry name" value="DUF6522"/>
</dbReference>
<dbReference type="Pfam" id="PF20132">
    <property type="entry name" value="DUF6522"/>
    <property type="match status" value="1"/>
</dbReference>
<comment type="caution">
    <text evidence="1">The sequence shown here is derived from an EMBL/GenBank/DDBJ whole genome shotgun (WGS) entry which is preliminary data.</text>
</comment>
<dbReference type="EMBL" id="JAALFE010000017">
    <property type="protein sequence ID" value="NGQ92428.1"/>
    <property type="molecule type" value="Genomic_DNA"/>
</dbReference>